<name>L7JTU0_TRAHO</name>
<reference evidence="1 2" key="1">
    <citation type="journal article" date="2012" name="PLoS Pathog.">
        <title>The genome of the obligate intracellular parasite Trachipleistophora hominis: new insights into microsporidian genome dynamics and reductive evolution.</title>
        <authorList>
            <person name="Heinz E."/>
            <person name="Williams T.A."/>
            <person name="Nakjang S."/>
            <person name="Noel C.J."/>
            <person name="Swan D.C."/>
            <person name="Goldberg A.V."/>
            <person name="Harris S.R."/>
            <person name="Weinmaier T."/>
            <person name="Markert S."/>
            <person name="Becher D."/>
            <person name="Bernhardt J."/>
            <person name="Dagan T."/>
            <person name="Hacker C."/>
            <person name="Lucocq J.M."/>
            <person name="Schweder T."/>
            <person name="Rattei T."/>
            <person name="Hall N."/>
            <person name="Hirt R.P."/>
            <person name="Embley T.M."/>
        </authorList>
    </citation>
    <scope>NUCLEOTIDE SEQUENCE [LARGE SCALE GENOMIC DNA]</scope>
</reference>
<gene>
    <name evidence="1" type="ORF">THOM_2239</name>
</gene>
<evidence type="ECO:0000313" key="1">
    <source>
        <dbReference type="EMBL" id="ELQ74839.1"/>
    </source>
</evidence>
<dbReference type="OrthoDB" id="10574057at2759"/>
<feature type="non-terminal residue" evidence="1">
    <location>
        <position position="1"/>
    </location>
</feature>
<evidence type="ECO:0000313" key="2">
    <source>
        <dbReference type="Proteomes" id="UP000011185"/>
    </source>
</evidence>
<protein>
    <submittedName>
        <fullName evidence="1">Uncharacterized protein</fullName>
    </submittedName>
</protein>
<dbReference type="VEuPathDB" id="MicrosporidiaDB:THOM_2239"/>
<keyword evidence="2" id="KW-1185">Reference proteome</keyword>
<accession>L7JTU0</accession>
<proteinExistence type="predicted"/>
<dbReference type="AlphaFoldDB" id="L7JTU0"/>
<dbReference type="HOGENOM" id="CLU_2392082_0_0_1"/>
<dbReference type="EMBL" id="JH994017">
    <property type="protein sequence ID" value="ELQ74839.1"/>
    <property type="molecule type" value="Genomic_DNA"/>
</dbReference>
<dbReference type="Proteomes" id="UP000011185">
    <property type="component" value="Unassembled WGS sequence"/>
</dbReference>
<sequence length="94" mass="11067">VCKHFAMDVYCEFKSSFNSKMQVVMHTDEECAHTIDRFVTCDAKNLLAKIVKRETEGILFTRDVLRICEEKEFLKDSFQVGRCNEIDYYKLSKV</sequence>
<dbReference type="InParanoid" id="L7JTU0"/>
<organism evidence="1 2">
    <name type="scientific">Trachipleistophora hominis</name>
    <name type="common">Microsporidian parasite</name>
    <dbReference type="NCBI Taxonomy" id="72359"/>
    <lineage>
        <taxon>Eukaryota</taxon>
        <taxon>Fungi</taxon>
        <taxon>Fungi incertae sedis</taxon>
        <taxon>Microsporidia</taxon>
        <taxon>Pleistophoridae</taxon>
        <taxon>Trachipleistophora</taxon>
    </lineage>
</organism>